<keyword evidence="5" id="KW-0812">Transmembrane</keyword>
<dbReference type="Gene3D" id="3.30.300.30">
    <property type="match status" value="1"/>
</dbReference>
<keyword evidence="3" id="KW-0436">Ligase</keyword>
<feature type="domain" description="AMP-binding enzyme C-terminal" evidence="7">
    <location>
        <begin position="438"/>
        <end position="505"/>
    </location>
</feature>
<evidence type="ECO:0000256" key="3">
    <source>
        <dbReference type="ARBA" id="ARBA00022598"/>
    </source>
</evidence>
<dbReference type="Gene3D" id="3.40.50.12780">
    <property type="entry name" value="N-terminal domain of ligase-like"/>
    <property type="match status" value="1"/>
</dbReference>
<reference evidence="8" key="1">
    <citation type="submission" date="2025-08" db="UniProtKB">
        <authorList>
            <consortium name="RefSeq"/>
        </authorList>
    </citation>
    <scope>IDENTIFICATION</scope>
</reference>
<evidence type="ECO:0000256" key="5">
    <source>
        <dbReference type="SAM" id="Phobius"/>
    </source>
</evidence>
<keyword evidence="5" id="KW-0472">Membrane</keyword>
<dbReference type="InterPro" id="IPR020845">
    <property type="entry name" value="AMP-binding_CS"/>
</dbReference>
<evidence type="ECO:0000256" key="4">
    <source>
        <dbReference type="ARBA" id="ARBA00023140"/>
    </source>
</evidence>
<dbReference type="PANTHER" id="PTHR24096:SF149">
    <property type="entry name" value="AMP-BINDING DOMAIN-CONTAINING PROTEIN-RELATED"/>
    <property type="match status" value="1"/>
</dbReference>
<evidence type="ECO:0000256" key="1">
    <source>
        <dbReference type="ARBA" id="ARBA00004275"/>
    </source>
</evidence>
<dbReference type="Pfam" id="PF13193">
    <property type="entry name" value="AMP-binding_C"/>
    <property type="match status" value="1"/>
</dbReference>
<comment type="similarity">
    <text evidence="2">Belongs to the ATP-dependent AMP-binding enzyme family.</text>
</comment>
<protein>
    <submittedName>
        <fullName evidence="8">Luciferin 4-monooxygenase-like</fullName>
    </submittedName>
</protein>
<name>A0AAJ6Z2J1_PAPXU</name>
<accession>A0AAJ6Z2J1</accession>
<keyword evidence="4" id="KW-0576">Peroxisome</keyword>
<comment type="subcellular location">
    <subcellularLocation>
        <location evidence="1">Peroxisome</location>
    </subcellularLocation>
</comment>
<dbReference type="InterPro" id="IPR042099">
    <property type="entry name" value="ANL_N_sf"/>
</dbReference>
<sequence length="521" mass="58150">MLRNKKYVYGSGSAMVPAYLHFGILILEKFKLFKEEIALLDAHSGAKMSYGEMAQMSVDIALSLTRIGVRKDVICICSEKRMEFIPTLIGILCVGATFTTADISCKNASILCRINMTRPKIMFCSYTTYKIHEETFKSVATLEKIIVYGDKPVIGCILFENFLTEHAHIEDFLATSVNGWHDTALILYSSGTTGQPKAVPLTHLNYILCHQHGLCNSQHTKTMMLSTREWYYTYGLNHTIGTLLVGATVVYTRDQITDYLKAIQDYKISIIQLVPTTIRELVNSNLQNYDVSSLLCMMSTSTPIDADLMKTALKKFPKLKQISQMYGMTEAGCLCDDLNTPKGPKQGSVGCVNPGVVFKVVDINTREPLGPNETGEICFKTPSLMPGYLGDLSQDYLDEEDFFKSGDIGYYDVDRYFYVTHRIKDVIKYKGATVSPREIEAVLLQYPGVREACVVAVDHRHGEVPAAAVVGDDVTTEELMTFVAEQLTSIKMEGGIKFVDYLPKVAGVKLDRKAVRDLFDI</sequence>
<dbReference type="RefSeq" id="XP_013164133.1">
    <property type="nucleotide sequence ID" value="XM_013308679.1"/>
</dbReference>
<dbReference type="InterPro" id="IPR000873">
    <property type="entry name" value="AMP-dep_synth/lig_dom"/>
</dbReference>
<dbReference type="GO" id="GO:0005777">
    <property type="term" value="C:peroxisome"/>
    <property type="evidence" value="ECO:0007669"/>
    <property type="project" value="UniProtKB-SubCell"/>
</dbReference>
<organism evidence="8">
    <name type="scientific">Papilio xuthus</name>
    <name type="common">Asian swallowtail butterfly</name>
    <dbReference type="NCBI Taxonomy" id="66420"/>
    <lineage>
        <taxon>Eukaryota</taxon>
        <taxon>Metazoa</taxon>
        <taxon>Ecdysozoa</taxon>
        <taxon>Arthropoda</taxon>
        <taxon>Hexapoda</taxon>
        <taxon>Insecta</taxon>
        <taxon>Pterygota</taxon>
        <taxon>Neoptera</taxon>
        <taxon>Endopterygota</taxon>
        <taxon>Lepidoptera</taxon>
        <taxon>Glossata</taxon>
        <taxon>Ditrysia</taxon>
        <taxon>Papilionoidea</taxon>
        <taxon>Papilionidae</taxon>
        <taxon>Papilioninae</taxon>
        <taxon>Papilio</taxon>
    </lineage>
</organism>
<evidence type="ECO:0000313" key="8">
    <source>
        <dbReference type="RefSeq" id="XP_013164133.1"/>
    </source>
</evidence>
<evidence type="ECO:0000256" key="2">
    <source>
        <dbReference type="ARBA" id="ARBA00006432"/>
    </source>
</evidence>
<dbReference type="PROSITE" id="PS00455">
    <property type="entry name" value="AMP_BINDING"/>
    <property type="match status" value="1"/>
</dbReference>
<dbReference type="KEGG" id="pxu:106115314"/>
<dbReference type="AlphaFoldDB" id="A0AAJ6Z2J1"/>
<keyword evidence="5" id="KW-1133">Transmembrane helix</keyword>
<evidence type="ECO:0000259" key="6">
    <source>
        <dbReference type="Pfam" id="PF00501"/>
    </source>
</evidence>
<dbReference type="InterPro" id="IPR025110">
    <property type="entry name" value="AMP-bd_C"/>
</dbReference>
<dbReference type="InterPro" id="IPR045851">
    <property type="entry name" value="AMP-bd_C_sf"/>
</dbReference>
<feature type="transmembrane region" description="Helical" evidence="5">
    <location>
        <begin position="7"/>
        <end position="27"/>
    </location>
</feature>
<dbReference type="Proteomes" id="UP000694872">
    <property type="component" value="Unplaced"/>
</dbReference>
<dbReference type="SUPFAM" id="SSF56801">
    <property type="entry name" value="Acetyl-CoA synthetase-like"/>
    <property type="match status" value="1"/>
</dbReference>
<feature type="domain" description="AMP-dependent synthetase/ligase" evidence="6">
    <location>
        <begin position="33"/>
        <end position="389"/>
    </location>
</feature>
<dbReference type="GeneID" id="106115314"/>
<gene>
    <name evidence="8" type="primary">LOC106115314</name>
</gene>
<dbReference type="GO" id="GO:0016405">
    <property type="term" value="F:CoA-ligase activity"/>
    <property type="evidence" value="ECO:0007669"/>
    <property type="project" value="TreeGrafter"/>
</dbReference>
<dbReference type="PANTHER" id="PTHR24096">
    <property type="entry name" value="LONG-CHAIN-FATTY-ACID--COA LIGASE"/>
    <property type="match status" value="1"/>
</dbReference>
<proteinExistence type="inferred from homology"/>
<evidence type="ECO:0000259" key="7">
    <source>
        <dbReference type="Pfam" id="PF13193"/>
    </source>
</evidence>
<dbReference type="Pfam" id="PF00501">
    <property type="entry name" value="AMP-binding"/>
    <property type="match status" value="1"/>
</dbReference>